<comment type="function">
    <text evidence="11">DNA repair enzyme that incises DNA at 8-oxoG residues. Excises 7,8-dihydro-8-oxoguanine and 2,6-diamino-4-hydroxy-5-N-methylformamidopyrimidine (FAPY) from damaged DNA. Has a beta-lyase activity that nicks DNA 3' to the lesion.</text>
</comment>
<dbReference type="Gene3D" id="3.30.310.40">
    <property type="match status" value="1"/>
</dbReference>
<dbReference type="GO" id="GO:0003684">
    <property type="term" value="F:damaged DNA binding"/>
    <property type="evidence" value="ECO:0007669"/>
    <property type="project" value="InterPro"/>
</dbReference>
<comment type="subcellular location">
    <subcellularLocation>
        <location evidence="1">Nucleus</location>
    </subcellularLocation>
</comment>
<protein>
    <recommendedName>
        <fullName evidence="13">N-glycosylase/DNA lyase</fullName>
        <ecNumber evidence="3">4.2.99.18</ecNumber>
    </recommendedName>
</protein>
<dbReference type="AlphaFoldDB" id="A0A317SWL0"/>
<dbReference type="Pfam" id="PF07934">
    <property type="entry name" value="OGG_N"/>
    <property type="match status" value="1"/>
</dbReference>
<dbReference type="Gene3D" id="1.10.340.30">
    <property type="entry name" value="Hypothetical protein, domain 2"/>
    <property type="match status" value="1"/>
</dbReference>
<keyword evidence="17" id="KW-1185">Reference proteome</keyword>
<organism evidence="16 17">
    <name type="scientific">Tuber magnatum</name>
    <name type="common">white Piedmont truffle</name>
    <dbReference type="NCBI Taxonomy" id="42249"/>
    <lineage>
        <taxon>Eukaryota</taxon>
        <taxon>Fungi</taxon>
        <taxon>Dikarya</taxon>
        <taxon>Ascomycota</taxon>
        <taxon>Pezizomycotina</taxon>
        <taxon>Pezizomycetes</taxon>
        <taxon>Pezizales</taxon>
        <taxon>Tuberaceae</taxon>
        <taxon>Tuber</taxon>
    </lineage>
</organism>
<evidence type="ECO:0000256" key="5">
    <source>
        <dbReference type="ARBA" id="ARBA00022801"/>
    </source>
</evidence>
<feature type="region of interest" description="Disordered" evidence="14">
    <location>
        <begin position="337"/>
        <end position="361"/>
    </location>
</feature>
<dbReference type="OrthoDB" id="238681at2759"/>
<dbReference type="SMART" id="SM00478">
    <property type="entry name" value="ENDO3c"/>
    <property type="match status" value="1"/>
</dbReference>
<comment type="catalytic activity">
    <reaction evidence="12">
        <text>2'-deoxyribonucleotide-(2'-deoxyribose 5'-phosphate)-2'-deoxyribonucleotide-DNA = a 3'-end 2'-deoxyribonucleotide-(2,3-dehydro-2,3-deoxyribose 5'-phosphate)-DNA + a 5'-end 5'-phospho-2'-deoxyribonucleoside-DNA + H(+)</text>
        <dbReference type="Rhea" id="RHEA:66592"/>
        <dbReference type="Rhea" id="RHEA-COMP:13180"/>
        <dbReference type="Rhea" id="RHEA-COMP:16897"/>
        <dbReference type="Rhea" id="RHEA-COMP:17067"/>
        <dbReference type="ChEBI" id="CHEBI:15378"/>
        <dbReference type="ChEBI" id="CHEBI:136412"/>
        <dbReference type="ChEBI" id="CHEBI:157695"/>
        <dbReference type="ChEBI" id="CHEBI:167181"/>
        <dbReference type="EC" id="4.2.99.18"/>
    </reaction>
</comment>
<dbReference type="SUPFAM" id="SSF55945">
    <property type="entry name" value="TATA-box binding protein-like"/>
    <property type="match status" value="1"/>
</dbReference>
<dbReference type="InterPro" id="IPR052054">
    <property type="entry name" value="Oxidative_DNA_repair_enzyme"/>
</dbReference>
<evidence type="ECO:0000256" key="8">
    <source>
        <dbReference type="ARBA" id="ARBA00023242"/>
    </source>
</evidence>
<dbReference type="PANTHER" id="PTHR10242">
    <property type="entry name" value="8-OXOGUANINE DNA GLYCOSYLASE"/>
    <property type="match status" value="1"/>
</dbReference>
<evidence type="ECO:0000256" key="6">
    <source>
        <dbReference type="ARBA" id="ARBA00023204"/>
    </source>
</evidence>
<dbReference type="Pfam" id="PF00730">
    <property type="entry name" value="HhH-GPD"/>
    <property type="match status" value="1"/>
</dbReference>
<dbReference type="Gene3D" id="1.10.1670.10">
    <property type="entry name" value="Helix-hairpin-Helix base-excision DNA repair enzymes (C-terminal)"/>
    <property type="match status" value="1"/>
</dbReference>
<comment type="caution">
    <text evidence="16">The sequence shown here is derived from an EMBL/GenBank/DDBJ whole genome shotgun (WGS) entry which is preliminary data.</text>
</comment>
<evidence type="ECO:0000256" key="12">
    <source>
        <dbReference type="ARBA" id="ARBA00044632"/>
    </source>
</evidence>
<keyword evidence="8" id="KW-0539">Nucleus</keyword>
<evidence type="ECO:0000256" key="11">
    <source>
        <dbReference type="ARBA" id="ARBA00025652"/>
    </source>
</evidence>
<keyword evidence="4" id="KW-0227">DNA damage</keyword>
<keyword evidence="5" id="KW-0378">Hydrolase</keyword>
<dbReference type="InterPro" id="IPR011257">
    <property type="entry name" value="DNA_glycosylase"/>
</dbReference>
<comment type="similarity">
    <text evidence="2">Belongs to the type-1 OGG1 family.</text>
</comment>
<evidence type="ECO:0000256" key="10">
    <source>
        <dbReference type="ARBA" id="ARBA00023295"/>
    </source>
</evidence>
<gene>
    <name evidence="16" type="ORF">C7212DRAFT_288929</name>
</gene>
<dbReference type="EC" id="4.2.99.18" evidence="3"/>
<dbReference type="InterPro" id="IPR023170">
    <property type="entry name" value="HhH_base_excis_C"/>
</dbReference>
<dbReference type="InterPro" id="IPR012904">
    <property type="entry name" value="OGG_N"/>
</dbReference>
<evidence type="ECO:0000256" key="7">
    <source>
        <dbReference type="ARBA" id="ARBA00023239"/>
    </source>
</evidence>
<dbReference type="GO" id="GO:0034039">
    <property type="term" value="F:8-oxo-7,8-dihydroguanine DNA N-glycosylase activity"/>
    <property type="evidence" value="ECO:0007669"/>
    <property type="project" value="TreeGrafter"/>
</dbReference>
<name>A0A317SWL0_9PEZI</name>
<evidence type="ECO:0000256" key="13">
    <source>
        <dbReference type="ARBA" id="ARBA00073127"/>
    </source>
</evidence>
<dbReference type="SUPFAM" id="SSF48150">
    <property type="entry name" value="DNA-glycosylase"/>
    <property type="match status" value="1"/>
</dbReference>
<keyword evidence="10" id="KW-0326">Glycosidase</keyword>
<dbReference type="FunFam" id="1.10.1670.10:FF:000005">
    <property type="entry name" value="N-glycosylase/DNA lyase OGG1"/>
    <property type="match status" value="1"/>
</dbReference>
<sequence length="414" mass="46612">MALAKGEWHKLPLTLSELCLSSVLRCGQSFRWRASNPGEWTCALKGRILTLRQDDSHLHYRAIFPVAATAPRKDDTVELIRDYFNLDINLTKLYERWSAADTHFLKKAVRFVGIRMLRQDPWENLVSFICSSNNNISRISQMVDKLCTTFGPRLGEVDGHAYHDFPSPGELMGDGTEQSLRDLGFGYRAKYISTTARIVAQERLVGWLDGLRKVDYRDAHEALLELSGVGPKVADCVCLMSLDKAEAVPVDTHVWQIAQRDYGFGRGKHKSLTKATYEAIGDHFRKLWGQEAGWAHSVLFAADLKAFADVIIEEAKTEEVEKTTAKRTAARKVKTGNIREEPEEGGEGVKLDPASVDDDKKNGVEVGTVVERRVVRKAKRSLKLEVREGEDENVSLELEGATTLADRVKRRRRC</sequence>
<evidence type="ECO:0000256" key="14">
    <source>
        <dbReference type="SAM" id="MobiDB-lite"/>
    </source>
</evidence>
<dbReference type="PANTHER" id="PTHR10242:SF2">
    <property type="entry name" value="N-GLYCOSYLASE_DNA LYASE"/>
    <property type="match status" value="1"/>
</dbReference>
<evidence type="ECO:0000256" key="4">
    <source>
        <dbReference type="ARBA" id="ARBA00022763"/>
    </source>
</evidence>
<keyword evidence="9" id="KW-0511">Multifunctional enzyme</keyword>
<dbReference type="GO" id="GO:0006289">
    <property type="term" value="P:nucleotide-excision repair"/>
    <property type="evidence" value="ECO:0007669"/>
    <property type="project" value="InterPro"/>
</dbReference>
<dbReference type="GO" id="GO:0140078">
    <property type="term" value="F:class I DNA-(apurinic or apyrimidinic site) endonuclease activity"/>
    <property type="evidence" value="ECO:0007669"/>
    <property type="project" value="UniProtKB-EC"/>
</dbReference>
<reference evidence="16 17" key="1">
    <citation type="submission" date="2018-03" db="EMBL/GenBank/DDBJ databases">
        <title>Genomes of Pezizomycetes fungi and the evolution of truffles.</title>
        <authorList>
            <person name="Murat C."/>
            <person name="Payen T."/>
            <person name="Noel B."/>
            <person name="Kuo A."/>
            <person name="Martin F.M."/>
        </authorList>
    </citation>
    <scope>NUCLEOTIDE SEQUENCE [LARGE SCALE GENOMIC DNA]</scope>
    <source>
        <strain evidence="16">091103-1</strain>
    </source>
</reference>
<dbReference type="Proteomes" id="UP000246991">
    <property type="component" value="Unassembled WGS sequence"/>
</dbReference>
<dbReference type="EMBL" id="PYWC01000012">
    <property type="protein sequence ID" value="PWW78865.1"/>
    <property type="molecule type" value="Genomic_DNA"/>
</dbReference>
<feature type="domain" description="HhH-GPD" evidence="15">
    <location>
        <begin position="130"/>
        <end position="304"/>
    </location>
</feature>
<evidence type="ECO:0000313" key="17">
    <source>
        <dbReference type="Proteomes" id="UP000246991"/>
    </source>
</evidence>
<evidence type="ECO:0000256" key="2">
    <source>
        <dbReference type="ARBA" id="ARBA00010679"/>
    </source>
</evidence>
<evidence type="ECO:0000256" key="3">
    <source>
        <dbReference type="ARBA" id="ARBA00012720"/>
    </source>
</evidence>
<evidence type="ECO:0000259" key="15">
    <source>
        <dbReference type="SMART" id="SM00478"/>
    </source>
</evidence>
<dbReference type="STRING" id="42249.A0A317SWL0"/>
<dbReference type="GO" id="GO:0005634">
    <property type="term" value="C:nucleus"/>
    <property type="evidence" value="ECO:0007669"/>
    <property type="project" value="UniProtKB-SubCell"/>
</dbReference>
<keyword evidence="6" id="KW-0234">DNA repair</keyword>
<accession>A0A317SWL0</accession>
<keyword evidence="7" id="KW-0456">Lyase</keyword>
<dbReference type="CDD" id="cd00056">
    <property type="entry name" value="ENDO3c"/>
    <property type="match status" value="1"/>
</dbReference>
<dbReference type="FunFam" id="1.10.340.30:FF:000006">
    <property type="entry name" value="N-glycosylase/DNA lyase isoform X2"/>
    <property type="match status" value="1"/>
</dbReference>
<dbReference type="InterPro" id="IPR003265">
    <property type="entry name" value="HhH-GPD_domain"/>
</dbReference>
<evidence type="ECO:0000256" key="9">
    <source>
        <dbReference type="ARBA" id="ARBA00023268"/>
    </source>
</evidence>
<evidence type="ECO:0000256" key="1">
    <source>
        <dbReference type="ARBA" id="ARBA00004123"/>
    </source>
</evidence>
<proteinExistence type="inferred from homology"/>
<dbReference type="GO" id="GO:0006285">
    <property type="term" value="P:base-excision repair, AP site formation"/>
    <property type="evidence" value="ECO:0007669"/>
    <property type="project" value="TreeGrafter"/>
</dbReference>
<evidence type="ECO:0000313" key="16">
    <source>
        <dbReference type="EMBL" id="PWW78865.1"/>
    </source>
</evidence>